<dbReference type="EMBL" id="FLUO01000001">
    <property type="protein sequence ID" value="SBW06300.1"/>
    <property type="molecule type" value="Genomic_DNA"/>
</dbReference>
<name>A0A212K3I9_9PROT</name>
<organism evidence="4">
    <name type="scientific">uncultured Alphaproteobacteria bacterium</name>
    <dbReference type="NCBI Taxonomy" id="91750"/>
    <lineage>
        <taxon>Bacteria</taxon>
        <taxon>Pseudomonadati</taxon>
        <taxon>Pseudomonadota</taxon>
        <taxon>Alphaproteobacteria</taxon>
        <taxon>environmental samples</taxon>
    </lineage>
</organism>
<dbReference type="InterPro" id="IPR018060">
    <property type="entry name" value="HTH_AraC"/>
</dbReference>
<keyword evidence="1" id="KW-0805">Transcription regulation</keyword>
<sequence>MPDDLKSLISAAADAYGPGAPDIRTPVPGLAVVRAYAPSAPFRTLYHPVVCVVAQGAKRVMSGEAIHDFAAGQSLIVGIDVPVTAQVVTASAEAPYLAAAVDLDPAILREVIDAADAAPRAEAPAPGILVGPPDAALADCVARLVRLTAEPSALGVLHPLLLRELHFRLLQGPHGAALRRSARLGGRAAGVARAIRRLREGFARALTVEELAADAGMSPSTFHLHFKTATGLTPMQFQKQLRLLEARRLLTVEAATAERAAYAVGYESATQFSREYARMFGAPPKRDAALLRSA</sequence>
<dbReference type="CDD" id="cd00093">
    <property type="entry name" value="HTH_XRE"/>
    <property type="match status" value="1"/>
</dbReference>
<dbReference type="GO" id="GO:0043565">
    <property type="term" value="F:sequence-specific DNA binding"/>
    <property type="evidence" value="ECO:0007669"/>
    <property type="project" value="InterPro"/>
</dbReference>
<reference evidence="4" key="1">
    <citation type="submission" date="2016-04" db="EMBL/GenBank/DDBJ databases">
        <authorList>
            <person name="Evans L.H."/>
            <person name="Alamgir A."/>
            <person name="Owens N."/>
            <person name="Weber N.D."/>
            <person name="Virtaneva K."/>
            <person name="Barbian K."/>
            <person name="Babar A."/>
            <person name="Rosenke K."/>
        </authorList>
    </citation>
    <scope>NUCLEOTIDE SEQUENCE</scope>
    <source>
        <strain evidence="4">86</strain>
    </source>
</reference>
<keyword evidence="2" id="KW-0804">Transcription</keyword>
<dbReference type="SMART" id="SM00342">
    <property type="entry name" value="HTH_ARAC"/>
    <property type="match status" value="1"/>
</dbReference>
<evidence type="ECO:0000256" key="2">
    <source>
        <dbReference type="ARBA" id="ARBA00023163"/>
    </source>
</evidence>
<dbReference type="InterPro" id="IPR001387">
    <property type="entry name" value="Cro/C1-type_HTH"/>
</dbReference>
<protein>
    <submittedName>
        <fullName evidence="4">AraC family transcriptional regulator</fullName>
    </submittedName>
</protein>
<accession>A0A212K3I9</accession>
<dbReference type="InterPro" id="IPR009057">
    <property type="entry name" value="Homeodomain-like_sf"/>
</dbReference>
<dbReference type="Pfam" id="PF12833">
    <property type="entry name" value="HTH_18"/>
    <property type="match status" value="1"/>
</dbReference>
<dbReference type="InterPro" id="IPR009594">
    <property type="entry name" value="Tscrpt_reg_HTH_AraC_N"/>
</dbReference>
<dbReference type="GO" id="GO:0003700">
    <property type="term" value="F:DNA-binding transcription factor activity"/>
    <property type="evidence" value="ECO:0007669"/>
    <property type="project" value="InterPro"/>
</dbReference>
<dbReference type="PANTHER" id="PTHR43436:SF1">
    <property type="entry name" value="TRANSCRIPTIONAL REGULATORY PROTEIN"/>
    <property type="match status" value="1"/>
</dbReference>
<dbReference type="Gene3D" id="1.10.10.60">
    <property type="entry name" value="Homeodomain-like"/>
    <property type="match status" value="2"/>
</dbReference>
<proteinExistence type="predicted"/>
<evidence type="ECO:0000313" key="4">
    <source>
        <dbReference type="EMBL" id="SBW06300.1"/>
    </source>
</evidence>
<feature type="domain" description="HTH araC/xylS-type" evidence="3">
    <location>
        <begin position="192"/>
        <end position="290"/>
    </location>
</feature>
<dbReference type="Pfam" id="PF06719">
    <property type="entry name" value="AraC_N"/>
    <property type="match status" value="1"/>
</dbReference>
<gene>
    <name evidence="4" type="ORF">KL86APRO_12089</name>
</gene>
<dbReference type="SUPFAM" id="SSF46689">
    <property type="entry name" value="Homeodomain-like"/>
    <property type="match status" value="2"/>
</dbReference>
<evidence type="ECO:0000259" key="3">
    <source>
        <dbReference type="PROSITE" id="PS01124"/>
    </source>
</evidence>
<dbReference type="PROSITE" id="PS01124">
    <property type="entry name" value="HTH_ARAC_FAMILY_2"/>
    <property type="match status" value="1"/>
</dbReference>
<evidence type="ECO:0000256" key="1">
    <source>
        <dbReference type="ARBA" id="ARBA00023015"/>
    </source>
</evidence>
<dbReference type="PANTHER" id="PTHR43436">
    <property type="entry name" value="ARAC-FAMILY TRANSCRIPTIONAL REGULATOR"/>
    <property type="match status" value="1"/>
</dbReference>
<dbReference type="AlphaFoldDB" id="A0A212K3I9"/>